<accession>A0ACC1JGN6</accession>
<proteinExistence type="predicted"/>
<gene>
    <name evidence="1" type="primary">VMA6</name>
    <name evidence="1" type="ORF">FBU59_000494</name>
</gene>
<dbReference type="Proteomes" id="UP001150603">
    <property type="component" value="Unassembled WGS sequence"/>
</dbReference>
<evidence type="ECO:0000313" key="2">
    <source>
        <dbReference type="Proteomes" id="UP001150603"/>
    </source>
</evidence>
<organism evidence="1 2">
    <name type="scientific">Linderina macrospora</name>
    <dbReference type="NCBI Taxonomy" id="4868"/>
    <lineage>
        <taxon>Eukaryota</taxon>
        <taxon>Fungi</taxon>
        <taxon>Fungi incertae sedis</taxon>
        <taxon>Zoopagomycota</taxon>
        <taxon>Kickxellomycotina</taxon>
        <taxon>Kickxellomycetes</taxon>
        <taxon>Kickxellales</taxon>
        <taxon>Kickxellaceae</taxon>
        <taxon>Linderina</taxon>
    </lineage>
</organism>
<evidence type="ECO:0000313" key="1">
    <source>
        <dbReference type="EMBL" id="KAJ1950846.1"/>
    </source>
</evidence>
<name>A0ACC1JGN6_9FUNG</name>
<sequence length="355" mass="40647">MNEIYFNVDGGFLEGILRGYRDGLLTTHQYMNLTQCDTMDDLKLQLATTDYGPFLQNEPSPMSTSTLSARCTDALVQEFQYLQQNSAEPISKFLDYITYGYMIDNVILLITGTLHERDTHDLLDKCHPLGFFDTMPALCVATTVQELYNTVMVDSPLAGYFRECLSAEDLNELNIEIIRNTLYKAYLEDFSRYCETLGDPTATVMGEVLKFEADRRTVNITINSFGTELSKEERAKLYPRLGNMYPEAQTKLARVDDMDQVKAVLEQYSEYRMMLAGVNLNASSGGAGGNDLSLEDRFFAREVQLNKESFEQQFHYGVFYSWLRLKEQEIRNVVWIAECISQQQKDKVGNYTAIY</sequence>
<keyword evidence="2" id="KW-1185">Reference proteome</keyword>
<comment type="caution">
    <text evidence="1">The sequence shown here is derived from an EMBL/GenBank/DDBJ whole genome shotgun (WGS) entry which is preliminary data.</text>
</comment>
<dbReference type="EMBL" id="JANBPW010000111">
    <property type="protein sequence ID" value="KAJ1950846.1"/>
    <property type="molecule type" value="Genomic_DNA"/>
</dbReference>
<protein>
    <submittedName>
        <fullName evidence="1">H(+)-transporting V0 sector ATPase subunit d</fullName>
    </submittedName>
</protein>
<reference evidence="1" key="1">
    <citation type="submission" date="2022-07" db="EMBL/GenBank/DDBJ databases">
        <title>Phylogenomic reconstructions and comparative analyses of Kickxellomycotina fungi.</title>
        <authorList>
            <person name="Reynolds N.K."/>
            <person name="Stajich J.E."/>
            <person name="Barry K."/>
            <person name="Grigoriev I.V."/>
            <person name="Crous P."/>
            <person name="Smith M.E."/>
        </authorList>
    </citation>
    <scope>NUCLEOTIDE SEQUENCE</scope>
    <source>
        <strain evidence="1">NRRL 5244</strain>
    </source>
</reference>